<feature type="compositionally biased region" description="Basic and acidic residues" evidence="1">
    <location>
        <begin position="1"/>
        <end position="20"/>
    </location>
</feature>
<evidence type="ECO:0000256" key="2">
    <source>
        <dbReference type="SAM" id="Phobius"/>
    </source>
</evidence>
<keyword evidence="2" id="KW-1133">Transmembrane helix</keyword>
<feature type="transmembrane region" description="Helical" evidence="2">
    <location>
        <begin position="188"/>
        <end position="210"/>
    </location>
</feature>
<name>A0ABW5W141_9MICO</name>
<protein>
    <submittedName>
        <fullName evidence="3">Glycosyltransferase</fullName>
    </submittedName>
</protein>
<feature type="transmembrane region" description="Helical" evidence="2">
    <location>
        <begin position="72"/>
        <end position="93"/>
    </location>
</feature>
<dbReference type="EMBL" id="JBHUOG010000002">
    <property type="protein sequence ID" value="MFD2797634.1"/>
    <property type="molecule type" value="Genomic_DNA"/>
</dbReference>
<dbReference type="Proteomes" id="UP001597479">
    <property type="component" value="Unassembled WGS sequence"/>
</dbReference>
<dbReference type="RefSeq" id="WP_377190822.1">
    <property type="nucleotide sequence ID" value="NZ_JBHUOG010000002.1"/>
</dbReference>
<keyword evidence="4" id="KW-1185">Reference proteome</keyword>
<keyword evidence="2" id="KW-0812">Transmembrane</keyword>
<feature type="transmembrane region" description="Helical" evidence="2">
    <location>
        <begin position="41"/>
        <end position="60"/>
    </location>
</feature>
<gene>
    <name evidence="3" type="ORF">ACFS27_29035</name>
</gene>
<feature type="region of interest" description="Disordered" evidence="1">
    <location>
        <begin position="1"/>
        <end position="30"/>
    </location>
</feature>
<proteinExistence type="predicted"/>
<accession>A0ABW5W141</accession>
<feature type="transmembrane region" description="Helical" evidence="2">
    <location>
        <begin position="122"/>
        <end position="142"/>
    </location>
</feature>
<reference evidence="4" key="1">
    <citation type="journal article" date="2019" name="Int. J. Syst. Evol. Microbiol.">
        <title>The Global Catalogue of Microorganisms (GCM) 10K type strain sequencing project: providing services to taxonomists for standard genome sequencing and annotation.</title>
        <authorList>
            <consortium name="The Broad Institute Genomics Platform"/>
            <consortium name="The Broad Institute Genome Sequencing Center for Infectious Disease"/>
            <person name="Wu L."/>
            <person name="Ma J."/>
        </authorList>
    </citation>
    <scope>NUCLEOTIDE SEQUENCE [LARGE SCALE GENOMIC DNA]</scope>
    <source>
        <strain evidence="4">CCM 7044</strain>
    </source>
</reference>
<comment type="caution">
    <text evidence="3">The sequence shown here is derived from an EMBL/GenBank/DDBJ whole genome shotgun (WGS) entry which is preliminary data.</text>
</comment>
<evidence type="ECO:0000313" key="3">
    <source>
        <dbReference type="EMBL" id="MFD2797634.1"/>
    </source>
</evidence>
<feature type="transmembrane region" description="Helical" evidence="2">
    <location>
        <begin position="148"/>
        <end position="176"/>
    </location>
</feature>
<keyword evidence="2" id="KW-0472">Membrane</keyword>
<evidence type="ECO:0000313" key="4">
    <source>
        <dbReference type="Proteomes" id="UP001597479"/>
    </source>
</evidence>
<organism evidence="3 4">
    <name type="scientific">Promicromonospora vindobonensis</name>
    <dbReference type="NCBI Taxonomy" id="195748"/>
    <lineage>
        <taxon>Bacteria</taxon>
        <taxon>Bacillati</taxon>
        <taxon>Actinomycetota</taxon>
        <taxon>Actinomycetes</taxon>
        <taxon>Micrococcales</taxon>
        <taxon>Promicromonosporaceae</taxon>
        <taxon>Promicromonospora</taxon>
    </lineage>
</organism>
<feature type="transmembrane region" description="Helical" evidence="2">
    <location>
        <begin position="216"/>
        <end position="234"/>
    </location>
</feature>
<sequence>MTTSDDGPRRDPLHWPHERPGQPPGRPEFGEGPLSQVTNAIYWYLVTGFLMILTTLPGTLPLLVLDRSAGNAPLVALCLMPLGPAFSAGLYGLRNRAGTEGLTPARTFLRGYWQNWADVLKVWVPALVGGMVLGVTLANFGATGVPDWYAGLLLGISLVLVLACMNSLVIASFFNFRTRDVARLSVYYLFRFPLVTLGTVSLLVLAGGVVYLATEVAFAALAVLWVAAVLRNYAKLIRDIEERFTVPSAD</sequence>
<evidence type="ECO:0000256" key="1">
    <source>
        <dbReference type="SAM" id="MobiDB-lite"/>
    </source>
</evidence>